<dbReference type="NCBIfam" id="TIGR02937">
    <property type="entry name" value="sigma70-ECF"/>
    <property type="match status" value="1"/>
</dbReference>
<comment type="caution">
    <text evidence="8">The sequence shown here is derived from an EMBL/GenBank/DDBJ whole genome shotgun (WGS) entry which is preliminary data.</text>
</comment>
<dbReference type="Gene3D" id="1.10.357.10">
    <property type="entry name" value="Tetracycline Repressor, domain 2"/>
    <property type="match status" value="1"/>
</dbReference>
<dbReference type="Pfam" id="PF04542">
    <property type="entry name" value="Sigma70_r2"/>
    <property type="match status" value="1"/>
</dbReference>
<protein>
    <submittedName>
        <fullName evidence="8">RNA polymerase sigma factor (Sigma-70 family)</fullName>
    </submittedName>
</protein>
<reference evidence="8 9" key="1">
    <citation type="submission" date="2020-11" db="EMBL/GenBank/DDBJ databases">
        <title>Sequencing the genomes of 1000 actinobacteria strains.</title>
        <authorList>
            <person name="Klenk H.-P."/>
        </authorList>
    </citation>
    <scope>NUCLEOTIDE SEQUENCE [LARGE SCALE GENOMIC DNA]</scope>
    <source>
        <strain evidence="8 9">DSM 101695</strain>
    </source>
</reference>
<evidence type="ECO:0000259" key="6">
    <source>
        <dbReference type="Pfam" id="PF04542"/>
    </source>
</evidence>
<evidence type="ECO:0000313" key="8">
    <source>
        <dbReference type="EMBL" id="MBG6105954.1"/>
    </source>
</evidence>
<feature type="domain" description="RNA polymerase sigma-70 region 2" evidence="6">
    <location>
        <begin position="7"/>
        <end position="71"/>
    </location>
</feature>
<name>A0ABS0KD82_9ACTN</name>
<dbReference type="PANTHER" id="PTHR30173:SF43">
    <property type="entry name" value="ECF RNA POLYMERASE SIGMA FACTOR SIGI-RELATED"/>
    <property type="match status" value="1"/>
</dbReference>
<dbReference type="SUPFAM" id="SSF54427">
    <property type="entry name" value="NTF2-like"/>
    <property type="match status" value="1"/>
</dbReference>
<evidence type="ECO:0000256" key="1">
    <source>
        <dbReference type="ARBA" id="ARBA00010641"/>
    </source>
</evidence>
<keyword evidence="9" id="KW-1185">Reference proteome</keyword>
<dbReference type="InterPro" id="IPR007627">
    <property type="entry name" value="RNA_pol_sigma70_r2"/>
</dbReference>
<dbReference type="Proteomes" id="UP000631791">
    <property type="component" value="Unassembled WGS sequence"/>
</dbReference>
<dbReference type="InterPro" id="IPR014284">
    <property type="entry name" value="RNA_pol_sigma-70_dom"/>
</dbReference>
<dbReference type="InterPro" id="IPR052704">
    <property type="entry name" value="ECF_Sigma-70_Domain"/>
</dbReference>
<dbReference type="RefSeq" id="WP_196924180.1">
    <property type="nucleotide sequence ID" value="NZ_JADOTY010000001.1"/>
</dbReference>
<proteinExistence type="inferred from homology"/>
<dbReference type="EMBL" id="JADOTY010000001">
    <property type="protein sequence ID" value="MBG6105954.1"/>
    <property type="molecule type" value="Genomic_DNA"/>
</dbReference>
<dbReference type="Gene3D" id="1.10.1740.10">
    <property type="match status" value="1"/>
</dbReference>
<evidence type="ECO:0000259" key="7">
    <source>
        <dbReference type="Pfam" id="PF08281"/>
    </source>
</evidence>
<sequence length="480" mass="51989">MELVEHFEASRARLMSLAYRIVGSHNDAEDAVQAAWLRARSADPAQLVNPEGWLTTVTARLCLDQLRARHRRREVALTADDIPAEQLAADEAFIRREDVSRALLVVLHELSPPQRVAYVLHDLFAVPFDEIGPVLDTTVAAAKKLASRARIRLRDAPAVDLPGSAHQMEIIDAFLAAARGGDIPRLVTLLAPDVVRTADLGFLADGTAPVVRGAWAVAEETRAFVDRIAAAAPVLVEGHPGAVIAPGGHPFALIRIGVHDGLVTSIDITPTSAAPCPSRRPRCVMLSPLKIAYHTVWYARLMGTRDLWLGEGIVVLTDEGPAGLRIDRLAARLGLTKGSFHHHFTGVADYHAALLTHIEHGQVNLLDGLSGELATVDPVDALRALPSRLDELFDAELDRALRAWAIGNDGARGVVERVDSARLTFLETLWNRVVLDPTRARAAALLPHLLLIGANAIRPPLDAASRRAVFDLLPDLIPHV</sequence>
<evidence type="ECO:0000313" key="9">
    <source>
        <dbReference type="Proteomes" id="UP000631791"/>
    </source>
</evidence>
<dbReference type="InterPro" id="IPR013249">
    <property type="entry name" value="RNA_pol_sigma70_r4_t2"/>
</dbReference>
<evidence type="ECO:0000256" key="4">
    <source>
        <dbReference type="ARBA" id="ARBA00023082"/>
    </source>
</evidence>
<keyword evidence="3" id="KW-0805">Transcription regulation</keyword>
<dbReference type="InterPro" id="IPR009057">
    <property type="entry name" value="Homeodomain-like_sf"/>
</dbReference>
<keyword evidence="4" id="KW-0731">Sigma factor</keyword>
<dbReference type="InterPro" id="IPR013325">
    <property type="entry name" value="RNA_pol_sigma_r2"/>
</dbReference>
<dbReference type="Gene3D" id="1.10.10.10">
    <property type="entry name" value="Winged helix-like DNA-binding domain superfamily/Winged helix DNA-binding domain"/>
    <property type="match status" value="1"/>
</dbReference>
<dbReference type="SUPFAM" id="SSF88946">
    <property type="entry name" value="Sigma2 domain of RNA polymerase sigma factors"/>
    <property type="match status" value="1"/>
</dbReference>
<dbReference type="InterPro" id="IPR036388">
    <property type="entry name" value="WH-like_DNA-bd_sf"/>
</dbReference>
<feature type="domain" description="RNA polymerase sigma factor 70 region 4 type 2" evidence="7">
    <location>
        <begin position="101"/>
        <end position="153"/>
    </location>
</feature>
<keyword evidence="5" id="KW-0804">Transcription</keyword>
<dbReference type="InterPro" id="IPR013324">
    <property type="entry name" value="RNA_pol_sigma_r3/r4-like"/>
</dbReference>
<comment type="subunit">
    <text evidence="2">Interacts transiently with the RNA polymerase catalytic core formed by RpoA, RpoB, RpoC and RpoZ (2 alpha, 1 beta, 1 beta' and 1 omega subunit) to form the RNA polymerase holoenzyme that can initiate transcription.</text>
</comment>
<dbReference type="Pfam" id="PF08281">
    <property type="entry name" value="Sigma70_r4_2"/>
    <property type="match status" value="1"/>
</dbReference>
<evidence type="ECO:0000256" key="3">
    <source>
        <dbReference type="ARBA" id="ARBA00023015"/>
    </source>
</evidence>
<evidence type="ECO:0000256" key="2">
    <source>
        <dbReference type="ARBA" id="ARBA00011344"/>
    </source>
</evidence>
<dbReference type="SUPFAM" id="SSF88659">
    <property type="entry name" value="Sigma3 and sigma4 domains of RNA polymerase sigma factors"/>
    <property type="match status" value="1"/>
</dbReference>
<dbReference type="SUPFAM" id="SSF46689">
    <property type="entry name" value="Homeodomain-like"/>
    <property type="match status" value="1"/>
</dbReference>
<comment type="similarity">
    <text evidence="1">Belongs to the sigma-70 factor family. ECF subfamily.</text>
</comment>
<dbReference type="PANTHER" id="PTHR30173">
    <property type="entry name" value="SIGMA 19 FACTOR"/>
    <property type="match status" value="1"/>
</dbReference>
<evidence type="ECO:0000256" key="5">
    <source>
        <dbReference type="ARBA" id="ARBA00023163"/>
    </source>
</evidence>
<dbReference type="InterPro" id="IPR032710">
    <property type="entry name" value="NTF2-like_dom_sf"/>
</dbReference>
<accession>A0ABS0KD82</accession>
<organism evidence="8 9">
    <name type="scientific">Micromonospora vinacea</name>
    <dbReference type="NCBI Taxonomy" id="709878"/>
    <lineage>
        <taxon>Bacteria</taxon>
        <taxon>Bacillati</taxon>
        <taxon>Actinomycetota</taxon>
        <taxon>Actinomycetes</taxon>
        <taxon>Micromonosporales</taxon>
        <taxon>Micromonosporaceae</taxon>
        <taxon>Micromonospora</taxon>
    </lineage>
</organism>
<gene>
    <name evidence="8" type="ORF">IW249_006368</name>
</gene>